<dbReference type="Proteomes" id="UP001567538">
    <property type="component" value="Unassembled WGS sequence"/>
</dbReference>
<keyword evidence="11" id="KW-1185">Reference proteome</keyword>
<keyword evidence="3" id="KW-0805">Transcription regulation</keyword>
<evidence type="ECO:0000256" key="5">
    <source>
        <dbReference type="ARBA" id="ARBA00023163"/>
    </source>
</evidence>
<accession>A0ABD1HEB4</accession>
<feature type="compositionally biased region" description="Basic residues" evidence="7">
    <location>
        <begin position="161"/>
        <end position="170"/>
    </location>
</feature>
<evidence type="ECO:0000256" key="7">
    <source>
        <dbReference type="SAM" id="MobiDB-lite"/>
    </source>
</evidence>
<evidence type="ECO:0000256" key="1">
    <source>
        <dbReference type="ARBA" id="ARBA00004123"/>
    </source>
</evidence>
<dbReference type="PROSITE" id="PS51369">
    <property type="entry name" value="TCP"/>
    <property type="match status" value="1"/>
</dbReference>
<name>A0ABD1HEB4_SALDI</name>
<dbReference type="GO" id="GO:0005634">
    <property type="term" value="C:nucleus"/>
    <property type="evidence" value="ECO:0007669"/>
    <property type="project" value="UniProtKB-SubCell"/>
</dbReference>
<evidence type="ECO:0000256" key="4">
    <source>
        <dbReference type="ARBA" id="ARBA00023125"/>
    </source>
</evidence>
<dbReference type="InterPro" id="IPR005333">
    <property type="entry name" value="Transcription_factor_TCP"/>
</dbReference>
<evidence type="ECO:0000259" key="8">
    <source>
        <dbReference type="PROSITE" id="PS51369"/>
    </source>
</evidence>
<feature type="compositionally biased region" description="Basic and acidic residues" evidence="7">
    <location>
        <begin position="192"/>
        <end position="202"/>
    </location>
</feature>
<evidence type="ECO:0000256" key="3">
    <source>
        <dbReference type="ARBA" id="ARBA00023015"/>
    </source>
</evidence>
<sequence>MLSSNCSSCNHNPNYTPFSENDITSQNPNFLFGLIPNSPHIYFDDFQDPYFHFLDHAYLNTPPAALVPAVAPPSKKDRHSKINTARGPRDRRMRLSLDIARRFFDLQDLLGFDKASKTVDWLLHSSSSAIRDLAKGRAGSLSESCTSEEYCGGEAVSSVGKSRRGRRGKSRVVQQQKRATVARESRRKARERARERTSQKRRLMRESDVQVYNSNEARGTTQGGGFSPWNSFPSNETDHAAFFHQIEELQINGKPWEDYSFNMAA</sequence>
<dbReference type="InterPro" id="IPR017888">
    <property type="entry name" value="CYC/TB1_R_domain"/>
</dbReference>
<organism evidence="10 11">
    <name type="scientific">Salvia divinorum</name>
    <name type="common">Maria pastora</name>
    <name type="synonym">Diviner's sage</name>
    <dbReference type="NCBI Taxonomy" id="28513"/>
    <lineage>
        <taxon>Eukaryota</taxon>
        <taxon>Viridiplantae</taxon>
        <taxon>Streptophyta</taxon>
        <taxon>Embryophyta</taxon>
        <taxon>Tracheophyta</taxon>
        <taxon>Spermatophyta</taxon>
        <taxon>Magnoliopsida</taxon>
        <taxon>eudicotyledons</taxon>
        <taxon>Gunneridae</taxon>
        <taxon>Pentapetalae</taxon>
        <taxon>asterids</taxon>
        <taxon>lamiids</taxon>
        <taxon>Lamiales</taxon>
        <taxon>Lamiaceae</taxon>
        <taxon>Nepetoideae</taxon>
        <taxon>Mentheae</taxon>
        <taxon>Salviinae</taxon>
        <taxon>Salvia</taxon>
        <taxon>Salvia subgen. Calosphace</taxon>
    </lineage>
</organism>
<reference evidence="10 11" key="1">
    <citation type="submission" date="2024-06" db="EMBL/GenBank/DDBJ databases">
        <title>A chromosome level genome sequence of Diviner's sage (Salvia divinorum).</title>
        <authorList>
            <person name="Ford S.A."/>
            <person name="Ro D.-K."/>
            <person name="Ness R.W."/>
            <person name="Phillips M.A."/>
        </authorList>
    </citation>
    <scope>NUCLEOTIDE SEQUENCE [LARGE SCALE GENOMIC DNA]</scope>
    <source>
        <strain evidence="10">SAF-2024a</strain>
        <tissue evidence="10">Leaf</tissue>
    </source>
</reference>
<keyword evidence="2" id="KW-0217">Developmental protein</keyword>
<evidence type="ECO:0000256" key="2">
    <source>
        <dbReference type="ARBA" id="ARBA00022473"/>
    </source>
</evidence>
<dbReference type="EMBL" id="JBEAFC010000006">
    <property type="protein sequence ID" value="KAL1554790.1"/>
    <property type="molecule type" value="Genomic_DNA"/>
</dbReference>
<keyword evidence="6" id="KW-0539">Nucleus</keyword>
<protein>
    <submittedName>
        <fullName evidence="10">TCP transcription factor</fullName>
    </submittedName>
</protein>
<dbReference type="InterPro" id="IPR017887">
    <property type="entry name" value="TF_TCP_subgr"/>
</dbReference>
<dbReference type="PANTHER" id="PTHR31072">
    <property type="entry name" value="TRANSCRIPTION FACTOR TCP4-RELATED"/>
    <property type="match status" value="1"/>
</dbReference>
<evidence type="ECO:0000256" key="6">
    <source>
        <dbReference type="ARBA" id="ARBA00023242"/>
    </source>
</evidence>
<feature type="region of interest" description="Disordered" evidence="7">
    <location>
        <begin position="157"/>
        <end position="202"/>
    </location>
</feature>
<evidence type="ECO:0000313" key="11">
    <source>
        <dbReference type="Proteomes" id="UP001567538"/>
    </source>
</evidence>
<evidence type="ECO:0000313" key="10">
    <source>
        <dbReference type="EMBL" id="KAL1554790.1"/>
    </source>
</evidence>
<keyword evidence="5" id="KW-0804">Transcription</keyword>
<dbReference type="GO" id="GO:0003677">
    <property type="term" value="F:DNA binding"/>
    <property type="evidence" value="ECO:0007669"/>
    <property type="project" value="UniProtKB-KW"/>
</dbReference>
<keyword evidence="4" id="KW-0238">DNA-binding</keyword>
<feature type="domain" description="R" evidence="9">
    <location>
        <begin position="183"/>
        <end position="200"/>
    </location>
</feature>
<feature type="domain" description="TCP" evidence="8">
    <location>
        <begin position="75"/>
        <end position="133"/>
    </location>
</feature>
<dbReference type="PROSITE" id="PS51370">
    <property type="entry name" value="R"/>
    <property type="match status" value="1"/>
</dbReference>
<comment type="caution">
    <text evidence="10">The sequence shown here is derived from an EMBL/GenBank/DDBJ whole genome shotgun (WGS) entry which is preliminary data.</text>
</comment>
<dbReference type="PANTHER" id="PTHR31072:SF226">
    <property type="entry name" value="TRANSCRIPTION FACTOR TCP18"/>
    <property type="match status" value="1"/>
</dbReference>
<comment type="subcellular location">
    <subcellularLocation>
        <location evidence="1">Nucleus</location>
    </subcellularLocation>
</comment>
<dbReference type="Pfam" id="PF03634">
    <property type="entry name" value="TCP"/>
    <property type="match status" value="1"/>
</dbReference>
<evidence type="ECO:0000259" key="9">
    <source>
        <dbReference type="PROSITE" id="PS51370"/>
    </source>
</evidence>
<dbReference type="AlphaFoldDB" id="A0ABD1HEB4"/>
<gene>
    <name evidence="10" type="primary">TB1</name>
    <name evidence="10" type="ORF">AAHA92_15312</name>
</gene>
<proteinExistence type="predicted"/>